<dbReference type="InterPro" id="IPR036388">
    <property type="entry name" value="WH-like_DNA-bd_sf"/>
</dbReference>
<sequence>MTTAKAKKPAAAPDNKSIEQKWGKDLVAAGWTAIPNVIFDCSRQLGLKQLDVLIIVHLASFWWTAGNDPFPTKETLAVKIGCTPRTIQRAIAGLEERGYIQRHARKSKQGGNLANSYSFEGLIEAAAPFAKAIMDAREKQKAAGDGTAKPKKAKPLELVK</sequence>
<evidence type="ECO:0008006" key="4">
    <source>
        <dbReference type="Google" id="ProtNLM"/>
    </source>
</evidence>
<dbReference type="Pfam" id="PF13730">
    <property type="entry name" value="HTH_36"/>
    <property type="match status" value="1"/>
</dbReference>
<proteinExistence type="predicted"/>
<evidence type="ECO:0000256" key="1">
    <source>
        <dbReference type="SAM" id="MobiDB-lite"/>
    </source>
</evidence>
<reference evidence="2 3" key="1">
    <citation type="submission" date="2016-04" db="EMBL/GenBank/DDBJ databases">
        <title>Draft Genome Sequences of Staphylococcus capitis Strain H36, S. capitis Strain H65, S. cohnii Strain H62, S. hominis Strain H69, Mycobacterium iranicum Strain H39, Plantibacter sp. Strain H53, Pseudomonas oryzihabitans Strain H72, and Microbacterium sp. Strain H83, isolated from residential settings.</title>
        <authorList>
            <person name="Lymperopoulou D."/>
            <person name="Adams R.I."/>
            <person name="Lindow S."/>
            <person name="Coil D.A."/>
            <person name="Jospin G."/>
            <person name="Eisen J.A."/>
        </authorList>
    </citation>
    <scope>NUCLEOTIDE SEQUENCE [LARGE SCALE GENOMIC DNA]</scope>
    <source>
        <strain evidence="2 3">H72</strain>
    </source>
</reference>
<dbReference type="InterPro" id="IPR036390">
    <property type="entry name" value="WH_DNA-bd_sf"/>
</dbReference>
<evidence type="ECO:0000313" key="3">
    <source>
        <dbReference type="Proteomes" id="UP000078356"/>
    </source>
</evidence>
<comment type="caution">
    <text evidence="2">The sequence shown here is derived from an EMBL/GenBank/DDBJ whole genome shotgun (WGS) entry which is preliminary data.</text>
</comment>
<dbReference type="AlphaFoldDB" id="A0A178LDI9"/>
<dbReference type="EMBL" id="LWCR01000022">
    <property type="protein sequence ID" value="OAN28474.1"/>
    <property type="molecule type" value="Genomic_DNA"/>
</dbReference>
<protein>
    <recommendedName>
        <fullName evidence="4">Helix-turn-helix domain-containing protein</fullName>
    </recommendedName>
</protein>
<feature type="region of interest" description="Disordered" evidence="1">
    <location>
        <begin position="140"/>
        <end position="160"/>
    </location>
</feature>
<dbReference type="Proteomes" id="UP000078356">
    <property type="component" value="Unassembled WGS sequence"/>
</dbReference>
<gene>
    <name evidence="2" type="ORF">A4V15_20735</name>
</gene>
<organism evidence="2 3">
    <name type="scientific">Pseudomonas oryzihabitans</name>
    <dbReference type="NCBI Taxonomy" id="47885"/>
    <lineage>
        <taxon>Bacteria</taxon>
        <taxon>Pseudomonadati</taxon>
        <taxon>Pseudomonadota</taxon>
        <taxon>Gammaproteobacteria</taxon>
        <taxon>Pseudomonadales</taxon>
        <taxon>Pseudomonadaceae</taxon>
        <taxon>Pseudomonas</taxon>
    </lineage>
</organism>
<dbReference type="Gene3D" id="1.10.10.10">
    <property type="entry name" value="Winged helix-like DNA-binding domain superfamily/Winged helix DNA-binding domain"/>
    <property type="match status" value="1"/>
</dbReference>
<dbReference type="SUPFAM" id="SSF46785">
    <property type="entry name" value="Winged helix' DNA-binding domain"/>
    <property type="match status" value="1"/>
</dbReference>
<evidence type="ECO:0000313" key="2">
    <source>
        <dbReference type="EMBL" id="OAN28474.1"/>
    </source>
</evidence>
<accession>A0A178LDI9</accession>
<name>A0A178LDI9_9PSED</name>